<dbReference type="EMBL" id="LAZR01001216">
    <property type="protein sequence ID" value="KKN48537.1"/>
    <property type="molecule type" value="Genomic_DNA"/>
</dbReference>
<dbReference type="SUPFAM" id="SSF48695">
    <property type="entry name" value="Multiheme cytochromes"/>
    <property type="match status" value="1"/>
</dbReference>
<reference evidence="1" key="1">
    <citation type="journal article" date="2015" name="Nature">
        <title>Complex archaea that bridge the gap between prokaryotes and eukaryotes.</title>
        <authorList>
            <person name="Spang A."/>
            <person name="Saw J.H."/>
            <person name="Jorgensen S.L."/>
            <person name="Zaremba-Niedzwiedzka K."/>
            <person name="Martijn J."/>
            <person name="Lind A.E."/>
            <person name="van Eijk R."/>
            <person name="Schleper C."/>
            <person name="Guy L."/>
            <person name="Ettema T.J."/>
        </authorList>
    </citation>
    <scope>NUCLEOTIDE SEQUENCE</scope>
</reference>
<gene>
    <name evidence="1" type="ORF">LCGC14_0651720</name>
</gene>
<name>A0A0F9RFX1_9ZZZZ</name>
<protein>
    <recommendedName>
        <fullName evidence="2">Cytochrome c domain-containing protein</fullName>
    </recommendedName>
</protein>
<dbReference type="AlphaFoldDB" id="A0A0F9RFX1"/>
<comment type="caution">
    <text evidence="1">The sequence shown here is derived from an EMBL/GenBank/DDBJ whole genome shotgun (WGS) entry which is preliminary data.</text>
</comment>
<proteinExistence type="predicted"/>
<organism evidence="1">
    <name type="scientific">marine sediment metagenome</name>
    <dbReference type="NCBI Taxonomy" id="412755"/>
    <lineage>
        <taxon>unclassified sequences</taxon>
        <taxon>metagenomes</taxon>
        <taxon>ecological metagenomes</taxon>
    </lineage>
</organism>
<dbReference type="InterPro" id="IPR036280">
    <property type="entry name" value="Multihaem_cyt_sf"/>
</dbReference>
<evidence type="ECO:0008006" key="2">
    <source>
        <dbReference type="Google" id="ProtNLM"/>
    </source>
</evidence>
<evidence type="ECO:0000313" key="1">
    <source>
        <dbReference type="EMBL" id="KKN48537.1"/>
    </source>
</evidence>
<sequence length="245" mass="27519">MDFKGQNVYFFILLLKRYPHGQADLRLYTMKESSSLLKRFLSKGNSKFIIAIVSVSLIAMAFSVKDFRPGNDGYTSIPTENDQNKEASEEAFEQVYSVLMHPRCMNCHPIGDIPLQGDDSHVHNMLPQRGEDGKGVSTMKCITCHAATGVPGENTPPGNPSWHLPPADMKMVFQGKSPRELALQLVDPEKNGHKNMQELREHAVDTLVKSGWNMGGDRELPPLSYEEFKEVWYTWIDNGAHAPSE</sequence>
<accession>A0A0F9RFX1</accession>